<name>G3HQM5_CRIGR</name>
<dbReference type="InParanoid" id="G3HQM5"/>
<dbReference type="EMBL" id="JH000616">
    <property type="protein sequence ID" value="EGW09700.1"/>
    <property type="molecule type" value="Genomic_DNA"/>
</dbReference>
<sequence length="55" mass="6153">MTLNSRSACLASMYTRYTCKAKYTFKKFRQGLFSPGTGYVLLALNSCLKCTTLLS</sequence>
<dbReference type="AlphaFoldDB" id="G3HQM5"/>
<proteinExistence type="predicted"/>
<organism evidence="1 2">
    <name type="scientific">Cricetulus griseus</name>
    <name type="common">Chinese hamster</name>
    <name type="synonym">Cricetulus barabensis griseus</name>
    <dbReference type="NCBI Taxonomy" id="10029"/>
    <lineage>
        <taxon>Eukaryota</taxon>
        <taxon>Metazoa</taxon>
        <taxon>Chordata</taxon>
        <taxon>Craniata</taxon>
        <taxon>Vertebrata</taxon>
        <taxon>Euteleostomi</taxon>
        <taxon>Mammalia</taxon>
        <taxon>Eutheria</taxon>
        <taxon>Euarchontoglires</taxon>
        <taxon>Glires</taxon>
        <taxon>Rodentia</taxon>
        <taxon>Myomorpha</taxon>
        <taxon>Muroidea</taxon>
        <taxon>Cricetidae</taxon>
        <taxon>Cricetinae</taxon>
        <taxon>Cricetulus</taxon>
    </lineage>
</organism>
<reference evidence="2" key="1">
    <citation type="journal article" date="2011" name="Nat. Biotechnol.">
        <title>The genomic sequence of the Chinese hamster ovary (CHO)-K1 cell line.</title>
        <authorList>
            <person name="Xu X."/>
            <person name="Nagarajan H."/>
            <person name="Lewis N.E."/>
            <person name="Pan S."/>
            <person name="Cai Z."/>
            <person name="Liu X."/>
            <person name="Chen W."/>
            <person name="Xie M."/>
            <person name="Wang W."/>
            <person name="Hammond S."/>
            <person name="Andersen M.R."/>
            <person name="Neff N."/>
            <person name="Passarelli B."/>
            <person name="Koh W."/>
            <person name="Fan H.C."/>
            <person name="Wang J."/>
            <person name="Gui Y."/>
            <person name="Lee K.H."/>
            <person name="Betenbaugh M.J."/>
            <person name="Quake S.R."/>
            <person name="Famili I."/>
            <person name="Palsson B.O."/>
            <person name="Wang J."/>
        </authorList>
    </citation>
    <scope>NUCLEOTIDE SEQUENCE [LARGE SCALE GENOMIC DNA]</scope>
    <source>
        <strain evidence="2">CHO K1 cell line</strain>
    </source>
</reference>
<protein>
    <submittedName>
        <fullName evidence="1">Uncharacterized protein</fullName>
    </submittedName>
</protein>
<evidence type="ECO:0000313" key="1">
    <source>
        <dbReference type="EMBL" id="EGW09700.1"/>
    </source>
</evidence>
<accession>G3HQM5</accession>
<evidence type="ECO:0000313" key="2">
    <source>
        <dbReference type="Proteomes" id="UP000001075"/>
    </source>
</evidence>
<gene>
    <name evidence="1" type="ORF">I79_013130</name>
</gene>
<dbReference type="Proteomes" id="UP000001075">
    <property type="component" value="Unassembled WGS sequence"/>
</dbReference>